<feature type="compositionally biased region" description="Basic and acidic residues" evidence="1">
    <location>
        <begin position="113"/>
        <end position="122"/>
    </location>
</feature>
<sequence>MQEMEDDIVTEEDLLVRHRKEKKNLQAQIQKIKHSVPKGDKKRKKEATDEIAKLEGDLKKKHDEESAKLVASLNEKESVQEVGKGISKLTTDDNDNGPTEEVRKISKAQKRRVAADRQTYDQ</sequence>
<reference evidence="2" key="1">
    <citation type="submission" date="2015-07" db="EMBL/GenBank/DDBJ databases">
        <title>MeaNS - Measles Nucleotide Surveillance Program.</title>
        <authorList>
            <person name="Tran T."/>
            <person name="Druce J."/>
        </authorList>
    </citation>
    <scope>NUCLEOTIDE SEQUENCE</scope>
    <source>
        <strain evidence="2">UCB-OBI-ISO-001</strain>
        <tissue evidence="2">Gonad</tissue>
    </source>
</reference>
<evidence type="ECO:0008006" key="3">
    <source>
        <dbReference type="Google" id="ProtNLM"/>
    </source>
</evidence>
<feature type="compositionally biased region" description="Basic residues" evidence="1">
    <location>
        <begin position="31"/>
        <end position="45"/>
    </location>
</feature>
<dbReference type="OrthoDB" id="415023at2759"/>
<feature type="region of interest" description="Disordered" evidence="1">
    <location>
        <begin position="23"/>
        <end position="48"/>
    </location>
</feature>
<dbReference type="AlphaFoldDB" id="A0A0L8I910"/>
<dbReference type="STRING" id="37653.A0A0L8I910"/>
<evidence type="ECO:0000313" key="2">
    <source>
        <dbReference type="EMBL" id="KOF97971.1"/>
    </source>
</evidence>
<name>A0A0L8I910_OCTBM</name>
<gene>
    <name evidence="2" type="ORF">OCBIM_22027857mg</name>
</gene>
<feature type="region of interest" description="Disordered" evidence="1">
    <location>
        <begin position="71"/>
        <end position="122"/>
    </location>
</feature>
<evidence type="ECO:0000256" key="1">
    <source>
        <dbReference type="SAM" id="MobiDB-lite"/>
    </source>
</evidence>
<organism evidence="2">
    <name type="scientific">Octopus bimaculoides</name>
    <name type="common">California two-spotted octopus</name>
    <dbReference type="NCBI Taxonomy" id="37653"/>
    <lineage>
        <taxon>Eukaryota</taxon>
        <taxon>Metazoa</taxon>
        <taxon>Spiralia</taxon>
        <taxon>Lophotrochozoa</taxon>
        <taxon>Mollusca</taxon>
        <taxon>Cephalopoda</taxon>
        <taxon>Coleoidea</taxon>
        <taxon>Octopodiformes</taxon>
        <taxon>Octopoda</taxon>
        <taxon>Incirrata</taxon>
        <taxon>Octopodidae</taxon>
        <taxon>Octopus</taxon>
    </lineage>
</organism>
<protein>
    <recommendedName>
        <fullName evidence="3">OTU domain-containing protein</fullName>
    </recommendedName>
</protein>
<accession>A0A0L8I910</accession>
<dbReference type="EMBL" id="KQ416234">
    <property type="protein sequence ID" value="KOF97971.1"/>
    <property type="molecule type" value="Genomic_DNA"/>
</dbReference>
<proteinExistence type="predicted"/>